<dbReference type="FunFam" id="2.60.40.60:FF:000233">
    <property type="entry name" value="Protocadherin gamma-A3 isoform 1"/>
    <property type="match status" value="1"/>
</dbReference>
<keyword evidence="10 13" id="KW-0472">Membrane</keyword>
<evidence type="ECO:0000256" key="3">
    <source>
        <dbReference type="ARBA" id="ARBA00022475"/>
    </source>
</evidence>
<evidence type="ECO:0000256" key="4">
    <source>
        <dbReference type="ARBA" id="ARBA00022692"/>
    </source>
</evidence>
<protein>
    <recommendedName>
        <fullName evidence="15">Cadherin domain-containing protein</fullName>
    </recommendedName>
</protein>
<keyword evidence="7 12" id="KW-0106">Calcium</keyword>
<dbReference type="InterPro" id="IPR020894">
    <property type="entry name" value="Cadherin_CS"/>
</dbReference>
<dbReference type="GO" id="GO:0005886">
    <property type="term" value="C:plasma membrane"/>
    <property type="evidence" value="ECO:0007669"/>
    <property type="project" value="UniProtKB-SubCell"/>
</dbReference>
<dbReference type="Pfam" id="PF16492">
    <property type="entry name" value="Cadherin_C_2"/>
    <property type="match status" value="1"/>
</dbReference>
<dbReference type="InterPro" id="IPR013164">
    <property type="entry name" value="Cadherin_N"/>
</dbReference>
<dbReference type="PROSITE" id="PS00232">
    <property type="entry name" value="CADHERIN_1"/>
    <property type="match status" value="3"/>
</dbReference>
<evidence type="ECO:0000256" key="2">
    <source>
        <dbReference type="ARBA" id="ARBA00004251"/>
    </source>
</evidence>
<dbReference type="GO" id="GO:0005509">
    <property type="term" value="F:calcium ion binding"/>
    <property type="evidence" value="ECO:0007669"/>
    <property type="project" value="UniProtKB-UniRule"/>
</dbReference>
<feature type="chain" id="PRO_5043406517" description="Cadherin domain-containing protein" evidence="14">
    <location>
        <begin position="26"/>
        <end position="828"/>
    </location>
</feature>
<dbReference type="FunFam" id="2.60.40.60:FF:000001">
    <property type="entry name" value="Protocadherin alpha 2"/>
    <property type="match status" value="1"/>
</dbReference>
<feature type="domain" description="Cadherin" evidence="15">
    <location>
        <begin position="134"/>
        <end position="242"/>
    </location>
</feature>
<dbReference type="CDD" id="cd11304">
    <property type="entry name" value="Cadherin_repeat"/>
    <property type="match status" value="6"/>
</dbReference>
<comment type="caution">
    <text evidence="16">The sequence shown here is derived from an EMBL/GenBank/DDBJ whole genome shotgun (WGS) entry which is preliminary data.</text>
</comment>
<reference evidence="16" key="1">
    <citation type="journal article" date="2022" name="bioRxiv">
        <title>Sequencing and chromosome-scale assembly of the giantPleurodeles waltlgenome.</title>
        <authorList>
            <person name="Brown T."/>
            <person name="Elewa A."/>
            <person name="Iarovenko S."/>
            <person name="Subramanian E."/>
            <person name="Araus A.J."/>
            <person name="Petzold A."/>
            <person name="Susuki M."/>
            <person name="Suzuki K.-i.T."/>
            <person name="Hayashi T."/>
            <person name="Toyoda A."/>
            <person name="Oliveira C."/>
            <person name="Osipova E."/>
            <person name="Leigh N.D."/>
            <person name="Simon A."/>
            <person name="Yun M.H."/>
        </authorList>
    </citation>
    <scope>NUCLEOTIDE SEQUENCE</scope>
    <source>
        <strain evidence="16">20211129_DDA</strain>
        <tissue evidence="16">Liver</tissue>
    </source>
</reference>
<evidence type="ECO:0000313" key="17">
    <source>
        <dbReference type="Proteomes" id="UP001066276"/>
    </source>
</evidence>
<dbReference type="PRINTS" id="PR00205">
    <property type="entry name" value="CADHERIN"/>
</dbReference>
<evidence type="ECO:0000256" key="5">
    <source>
        <dbReference type="ARBA" id="ARBA00022729"/>
    </source>
</evidence>
<evidence type="ECO:0000256" key="10">
    <source>
        <dbReference type="ARBA" id="ARBA00023136"/>
    </source>
</evidence>
<feature type="domain" description="Cadherin" evidence="15">
    <location>
        <begin position="573"/>
        <end position="678"/>
    </location>
</feature>
<keyword evidence="5 14" id="KW-0732">Signal</keyword>
<dbReference type="FunFam" id="2.60.40.60:FF:000002">
    <property type="entry name" value="Protocadherin alpha 2"/>
    <property type="match status" value="1"/>
</dbReference>
<evidence type="ECO:0000256" key="9">
    <source>
        <dbReference type="ARBA" id="ARBA00022989"/>
    </source>
</evidence>
<comment type="function">
    <text evidence="1">Potential calcium-dependent cell-adhesion protein. May be involved in the establishment and maintenance of specific neuronal connections in the brain.</text>
</comment>
<evidence type="ECO:0000256" key="8">
    <source>
        <dbReference type="ARBA" id="ARBA00022889"/>
    </source>
</evidence>
<dbReference type="PROSITE" id="PS50268">
    <property type="entry name" value="CADHERIN_2"/>
    <property type="match status" value="6"/>
</dbReference>
<keyword evidence="6" id="KW-0677">Repeat</keyword>
<dbReference type="PANTHER" id="PTHR24028:SF133">
    <property type="entry name" value="PROTOCADHERIN ALPHA-4"/>
    <property type="match status" value="1"/>
</dbReference>
<feature type="signal peptide" evidence="14">
    <location>
        <begin position="1"/>
        <end position="25"/>
    </location>
</feature>
<keyword evidence="3" id="KW-1003">Cell membrane</keyword>
<dbReference type="Gene3D" id="2.60.40.60">
    <property type="entry name" value="Cadherins"/>
    <property type="match status" value="6"/>
</dbReference>
<organism evidence="16 17">
    <name type="scientific">Pleurodeles waltl</name>
    <name type="common">Iberian ribbed newt</name>
    <dbReference type="NCBI Taxonomy" id="8319"/>
    <lineage>
        <taxon>Eukaryota</taxon>
        <taxon>Metazoa</taxon>
        <taxon>Chordata</taxon>
        <taxon>Craniata</taxon>
        <taxon>Vertebrata</taxon>
        <taxon>Euteleostomi</taxon>
        <taxon>Amphibia</taxon>
        <taxon>Batrachia</taxon>
        <taxon>Caudata</taxon>
        <taxon>Salamandroidea</taxon>
        <taxon>Salamandridae</taxon>
        <taxon>Pleurodelinae</taxon>
        <taxon>Pleurodeles</taxon>
    </lineage>
</organism>
<dbReference type="FunFam" id="2.60.40.60:FF:000007">
    <property type="entry name" value="Protocadherin alpha 2"/>
    <property type="match status" value="1"/>
</dbReference>
<feature type="domain" description="Cadherin" evidence="15">
    <location>
        <begin position="27"/>
        <end position="133"/>
    </location>
</feature>
<keyword evidence="4 13" id="KW-0812">Transmembrane</keyword>
<evidence type="ECO:0000256" key="6">
    <source>
        <dbReference type="ARBA" id="ARBA00022737"/>
    </source>
</evidence>
<dbReference type="FunFam" id="2.60.40.60:FF:000129">
    <property type="entry name" value="protocadherin alpha-C2 isoform X1"/>
    <property type="match status" value="1"/>
</dbReference>
<evidence type="ECO:0000256" key="7">
    <source>
        <dbReference type="ARBA" id="ARBA00022837"/>
    </source>
</evidence>
<comment type="subcellular location">
    <subcellularLocation>
        <location evidence="2">Cell membrane</location>
        <topology evidence="2">Single-pass type I membrane protein</topology>
    </subcellularLocation>
</comment>
<dbReference type="Pfam" id="PF00028">
    <property type="entry name" value="Cadherin"/>
    <property type="match status" value="5"/>
</dbReference>
<dbReference type="SUPFAM" id="SSF49313">
    <property type="entry name" value="Cadherin-like"/>
    <property type="match status" value="6"/>
</dbReference>
<feature type="domain" description="Cadherin" evidence="15">
    <location>
        <begin position="351"/>
        <end position="455"/>
    </location>
</feature>
<evidence type="ECO:0000256" key="12">
    <source>
        <dbReference type="PROSITE-ProRule" id="PRU00043"/>
    </source>
</evidence>
<keyword evidence="9 13" id="KW-1133">Transmembrane helix</keyword>
<dbReference type="SMART" id="SM00112">
    <property type="entry name" value="CA"/>
    <property type="match status" value="6"/>
</dbReference>
<keyword evidence="8" id="KW-0130">Cell adhesion</keyword>
<feature type="domain" description="Cadherin" evidence="15">
    <location>
        <begin position="243"/>
        <end position="350"/>
    </location>
</feature>
<accession>A0AAV7PQP4</accession>
<evidence type="ECO:0000256" key="11">
    <source>
        <dbReference type="ARBA" id="ARBA00023180"/>
    </source>
</evidence>
<dbReference type="FunFam" id="2.60.40.60:FF:000006">
    <property type="entry name" value="Protocadherin alpha 2"/>
    <property type="match status" value="1"/>
</dbReference>
<dbReference type="EMBL" id="JANPWB010000011">
    <property type="protein sequence ID" value="KAJ1128053.1"/>
    <property type="molecule type" value="Genomic_DNA"/>
</dbReference>
<dbReference type="PANTHER" id="PTHR24028">
    <property type="entry name" value="CADHERIN-87A"/>
    <property type="match status" value="1"/>
</dbReference>
<dbReference type="Pfam" id="PF08266">
    <property type="entry name" value="Cadherin_2"/>
    <property type="match status" value="1"/>
</dbReference>
<dbReference type="InterPro" id="IPR002126">
    <property type="entry name" value="Cadherin-like_dom"/>
</dbReference>
<dbReference type="AlphaFoldDB" id="A0AAV7PQP4"/>
<dbReference type="InterPro" id="IPR050174">
    <property type="entry name" value="Protocadherin/Cadherin-CA"/>
</dbReference>
<dbReference type="GO" id="GO:0007156">
    <property type="term" value="P:homophilic cell adhesion via plasma membrane adhesion molecules"/>
    <property type="evidence" value="ECO:0007669"/>
    <property type="project" value="InterPro"/>
</dbReference>
<evidence type="ECO:0000256" key="1">
    <source>
        <dbReference type="ARBA" id="ARBA00003436"/>
    </source>
</evidence>
<keyword evidence="17" id="KW-1185">Reference proteome</keyword>
<proteinExistence type="predicted"/>
<feature type="domain" description="Cadherin" evidence="15">
    <location>
        <begin position="456"/>
        <end position="565"/>
    </location>
</feature>
<sequence length="828" mass="90521">MGFAASHWIFGWILIFIVLLFGCRGRTEGPIRYSVLEESEAGTEVGNVARDLGVDVRDMDGRKFSLTYKTKMQYFTVSMESGALLTKEILDREALCGSIAVCVMNLEVVMDNPLEFHRLEVEIVDINDNAPLFPASESRFTVAETTLPGTRFPVEGAFDADIGTNSVCTYSVNSNDFIGLKTESSDCKGKSIELVLKKPLDREQQAEHHVTITAADGGTPKRSGTSEIIINVQDANDNPPVFDREEHTVKVPENTAVGTLLIRVNATDLDEGANGQIFYSFSSRTLSSVKHLFIIDAENGEIRIIGFLDFEESNMHELYVQAQDRGSPSMNAHCKILVEVIDLNDNAPEVEVTSMSSQVKEDAQPGLVIALFTVTDKDSGVNGEVRCHVTNVLPFAIESKYQNFYSLFVKEPLDREAASEYNVTVLATDGGSPSLSVMKTIVVSVSDVNDNPPTFSESSYVTSVPENNVPGSHVIQVSALDPDTGDNAQVRYSLLENSVDIVSILSLFSVHPETGVINALQPFDFEKLQVLHFRVEAKDHGSPSLSGITNVTVFIQDLNDNPPTIFQTGSGSAGSEATILVPRSASSGHIATKVRAIDADSGHNAWLSYEFKDSIMGTPFRIGRHTGEISLKQTLGESYPEINELIILVRDHGTPPLSATATLTVLLVEMNPEVKSGYKQVDKSENDVTHLNSYLIISIAFISGIFVFCIVLFTTLRCIKARDEKVAREEHDFCHDGAGHVSYSQPHPQQYNLYLAAQSECNLTIRKSKLITQAPGNTTASGEIVGDLMLAYSSAEGNATQSFIEVRGVHDTRILLKTVFKLTSQPAN</sequence>
<evidence type="ECO:0000256" key="14">
    <source>
        <dbReference type="SAM" id="SignalP"/>
    </source>
</evidence>
<keyword evidence="11" id="KW-0325">Glycoprotein</keyword>
<evidence type="ECO:0000259" key="15">
    <source>
        <dbReference type="PROSITE" id="PS50268"/>
    </source>
</evidence>
<gene>
    <name evidence="16" type="ORF">NDU88_006440</name>
</gene>
<evidence type="ECO:0000256" key="13">
    <source>
        <dbReference type="SAM" id="Phobius"/>
    </source>
</evidence>
<dbReference type="InterPro" id="IPR015919">
    <property type="entry name" value="Cadherin-like_sf"/>
</dbReference>
<dbReference type="InterPro" id="IPR032455">
    <property type="entry name" value="Cadherin_C"/>
</dbReference>
<evidence type="ECO:0000313" key="16">
    <source>
        <dbReference type="EMBL" id="KAJ1128053.1"/>
    </source>
</evidence>
<feature type="transmembrane region" description="Helical" evidence="13">
    <location>
        <begin position="694"/>
        <end position="716"/>
    </location>
</feature>
<name>A0AAV7PQP4_PLEWA</name>
<dbReference type="Proteomes" id="UP001066276">
    <property type="component" value="Chromosome 7"/>
</dbReference>